<keyword evidence="2" id="KW-0413">Isomerase</keyword>
<dbReference type="InParanoid" id="A0A2S8SSF5"/>
<feature type="domain" description="Xylose isomerase-like TIM barrel" evidence="1">
    <location>
        <begin position="23"/>
        <end position="316"/>
    </location>
</feature>
<dbReference type="SUPFAM" id="SSF51658">
    <property type="entry name" value="Xylose isomerase-like"/>
    <property type="match status" value="1"/>
</dbReference>
<dbReference type="AlphaFoldDB" id="A0A2S8SSF5"/>
<dbReference type="PANTHER" id="PTHR12110:SF21">
    <property type="entry name" value="XYLOSE ISOMERASE-LIKE TIM BARREL DOMAIN-CONTAINING PROTEIN"/>
    <property type="match status" value="1"/>
</dbReference>
<dbReference type="OrthoDB" id="9779184at2"/>
<dbReference type="InterPro" id="IPR050312">
    <property type="entry name" value="IolE/XylAMocC-like"/>
</dbReference>
<reference evidence="2 3" key="1">
    <citation type="journal article" date="2018" name="Syst. Appl. Microbiol.">
        <title>Abditibacterium utsteinense sp. nov., the first cultivated member of candidate phylum FBP, isolated from ice-free Antarctic soil samples.</title>
        <authorList>
            <person name="Tahon G."/>
            <person name="Tytgat B."/>
            <person name="Lebbe L."/>
            <person name="Carlier A."/>
            <person name="Willems A."/>
        </authorList>
    </citation>
    <scope>NUCLEOTIDE SEQUENCE [LARGE SCALE GENOMIC DNA]</scope>
    <source>
        <strain evidence="2 3">LMG 29911</strain>
    </source>
</reference>
<proteinExistence type="predicted"/>
<dbReference type="FunCoup" id="A0A2S8SSF5">
    <property type="interactions" value="17"/>
</dbReference>
<sequence>MARPVTLFTGQWADLPLVELAPLAKQMGFDGLELACWGDHLDVELAANDSSYVAAQQKILSDNGLELHAISNHLAGQAVSDVVDARHQAILSPRVWGDGDSKGVNARAAEEMKLTARAAKNLGVKVVNGFTGSSIWPYLYSFPPVAPDALDKGFESFADDWNPILDVFDECGIVFALEVHPTEIAFDIVTAKRALEALGNRKTFGFNYDPSHLGYQGVDYVRFIYEFSERIYHVHMKDVYWSPTLGVSGVFGGHLNFGDHNRAWNFRSLGHGSINFEEIIRALNDIGYDGPLSNEWEDSGMDRVHGATEAAAFIKKADFKPSDRAFDAAFDKEEQPES</sequence>
<dbReference type="PANTHER" id="PTHR12110">
    <property type="entry name" value="HYDROXYPYRUVATE ISOMERASE"/>
    <property type="match status" value="1"/>
</dbReference>
<dbReference type="EMBL" id="NIGF01000009">
    <property type="protein sequence ID" value="PQV63669.1"/>
    <property type="molecule type" value="Genomic_DNA"/>
</dbReference>
<accession>A0A2S8SSF5</accession>
<gene>
    <name evidence="2" type="ORF">B1R32_1098</name>
</gene>
<dbReference type="InterPro" id="IPR036237">
    <property type="entry name" value="Xyl_isomerase-like_sf"/>
</dbReference>
<evidence type="ECO:0000259" key="1">
    <source>
        <dbReference type="Pfam" id="PF01261"/>
    </source>
</evidence>
<evidence type="ECO:0000313" key="2">
    <source>
        <dbReference type="EMBL" id="PQV63669.1"/>
    </source>
</evidence>
<organism evidence="2 3">
    <name type="scientific">Abditibacterium utsteinense</name>
    <dbReference type="NCBI Taxonomy" id="1960156"/>
    <lineage>
        <taxon>Bacteria</taxon>
        <taxon>Pseudomonadati</taxon>
        <taxon>Abditibacteriota</taxon>
        <taxon>Abditibacteriia</taxon>
        <taxon>Abditibacteriales</taxon>
        <taxon>Abditibacteriaceae</taxon>
        <taxon>Abditibacterium</taxon>
    </lineage>
</organism>
<keyword evidence="3" id="KW-1185">Reference proteome</keyword>
<dbReference type="GO" id="GO:0016853">
    <property type="term" value="F:isomerase activity"/>
    <property type="evidence" value="ECO:0007669"/>
    <property type="project" value="UniProtKB-KW"/>
</dbReference>
<dbReference type="Gene3D" id="3.20.20.150">
    <property type="entry name" value="Divalent-metal-dependent TIM barrel enzymes"/>
    <property type="match status" value="1"/>
</dbReference>
<dbReference type="Pfam" id="PF01261">
    <property type="entry name" value="AP_endonuc_2"/>
    <property type="match status" value="1"/>
</dbReference>
<dbReference type="InterPro" id="IPR013022">
    <property type="entry name" value="Xyl_isomerase-like_TIM-brl"/>
</dbReference>
<protein>
    <submittedName>
        <fullName evidence="2">Sugar phosphate isomerase/epimerase</fullName>
    </submittedName>
</protein>
<dbReference type="Proteomes" id="UP000237684">
    <property type="component" value="Unassembled WGS sequence"/>
</dbReference>
<evidence type="ECO:0000313" key="3">
    <source>
        <dbReference type="Proteomes" id="UP000237684"/>
    </source>
</evidence>
<dbReference type="RefSeq" id="WP_105483830.1">
    <property type="nucleotide sequence ID" value="NZ_NIGF01000009.1"/>
</dbReference>
<comment type="caution">
    <text evidence="2">The sequence shown here is derived from an EMBL/GenBank/DDBJ whole genome shotgun (WGS) entry which is preliminary data.</text>
</comment>
<name>A0A2S8SSF5_9BACT</name>